<proteinExistence type="predicted"/>
<keyword evidence="1" id="KW-0732">Signal</keyword>
<dbReference type="Pfam" id="PF06823">
    <property type="entry name" value="DUF1236"/>
    <property type="match status" value="1"/>
</dbReference>
<evidence type="ECO:0000313" key="4">
    <source>
        <dbReference type="Proteomes" id="UP000185598"/>
    </source>
</evidence>
<evidence type="ECO:0000313" key="2">
    <source>
        <dbReference type="EMBL" id="MBB4006593.1"/>
    </source>
</evidence>
<gene>
    <name evidence="3" type="ORF">BJF91_21030</name>
    <name evidence="2" type="ORF">GGQ71_000829</name>
</gene>
<dbReference type="Proteomes" id="UP000185598">
    <property type="component" value="Unassembled WGS sequence"/>
</dbReference>
<dbReference type="OrthoDB" id="8020822at2"/>
<dbReference type="EMBL" id="JACIED010000001">
    <property type="protein sequence ID" value="MBB4006593.1"/>
    <property type="molecule type" value="Genomic_DNA"/>
</dbReference>
<dbReference type="EMBL" id="MKIN01000022">
    <property type="protein sequence ID" value="OLP49515.1"/>
    <property type="molecule type" value="Genomic_DNA"/>
</dbReference>
<sequence>MKAKIALLVTAALAGSIATGAASSAMAQSGTVTGAAGGAVTGAVVGGPVGAAVGGVVGAVAGTAIDPPPERVVTYVQQQPVPAQPYVVEQKVVVGKPLPRQVILTPIPDDPTYSYAVVNNQRVIVDPQTYTVVDVVQ</sequence>
<name>A0A1Q9A4L7_9HYPH</name>
<dbReference type="RefSeq" id="WP_075615306.1">
    <property type="nucleotide sequence ID" value="NZ_JACIED010000001.1"/>
</dbReference>
<dbReference type="Proteomes" id="UP000544107">
    <property type="component" value="Unassembled WGS sequence"/>
</dbReference>
<dbReference type="AlphaFoldDB" id="A0A1Q9A4L7"/>
<organism evidence="3 4">
    <name type="scientific">Allorhizobium taibaishanense</name>
    <dbReference type="NCBI Taxonomy" id="887144"/>
    <lineage>
        <taxon>Bacteria</taxon>
        <taxon>Pseudomonadati</taxon>
        <taxon>Pseudomonadota</taxon>
        <taxon>Alphaproteobacteria</taxon>
        <taxon>Hyphomicrobiales</taxon>
        <taxon>Rhizobiaceae</taxon>
        <taxon>Rhizobium/Agrobacterium group</taxon>
        <taxon>Allorhizobium</taxon>
    </lineage>
</organism>
<reference evidence="2 5" key="2">
    <citation type="submission" date="2020-08" db="EMBL/GenBank/DDBJ databases">
        <title>Genomic Encyclopedia of Type Strains, Phase IV (KMG-IV): sequencing the most valuable type-strain genomes for metagenomic binning, comparative biology and taxonomic classification.</title>
        <authorList>
            <person name="Goeker M."/>
        </authorList>
    </citation>
    <scope>NUCLEOTIDE SEQUENCE [LARGE SCALE GENOMIC DNA]</scope>
    <source>
        <strain evidence="2 5">DSM 100021</strain>
    </source>
</reference>
<accession>A0A1Q9A4L7</accession>
<reference evidence="3 4" key="1">
    <citation type="submission" date="2016-09" db="EMBL/GenBank/DDBJ databases">
        <title>Rhizobium oryziradicis sp. nov., isolated from the root of rice.</title>
        <authorList>
            <person name="Zhao J."/>
            <person name="Zhang X."/>
        </authorList>
    </citation>
    <scope>NUCLEOTIDE SEQUENCE [LARGE SCALE GENOMIC DNA]</scope>
    <source>
        <strain evidence="3 4">14971</strain>
    </source>
</reference>
<dbReference type="STRING" id="887144.BJF91_21030"/>
<evidence type="ECO:0000256" key="1">
    <source>
        <dbReference type="SAM" id="SignalP"/>
    </source>
</evidence>
<evidence type="ECO:0008006" key="6">
    <source>
        <dbReference type="Google" id="ProtNLM"/>
    </source>
</evidence>
<comment type="caution">
    <text evidence="3">The sequence shown here is derived from an EMBL/GenBank/DDBJ whole genome shotgun (WGS) entry which is preliminary data.</text>
</comment>
<feature type="chain" id="PRO_5044564317" description="DUF1236 domain-containing protein" evidence="1">
    <location>
        <begin position="28"/>
        <end position="137"/>
    </location>
</feature>
<evidence type="ECO:0000313" key="3">
    <source>
        <dbReference type="EMBL" id="OLP49515.1"/>
    </source>
</evidence>
<keyword evidence="4" id="KW-1185">Reference proteome</keyword>
<dbReference type="InterPro" id="IPR009642">
    <property type="entry name" value="DUF1236"/>
</dbReference>
<protein>
    <recommendedName>
        <fullName evidence="6">DUF1236 domain-containing protein</fullName>
    </recommendedName>
</protein>
<evidence type="ECO:0000313" key="5">
    <source>
        <dbReference type="Proteomes" id="UP000544107"/>
    </source>
</evidence>
<feature type="signal peptide" evidence="1">
    <location>
        <begin position="1"/>
        <end position="27"/>
    </location>
</feature>